<evidence type="ECO:0000256" key="1">
    <source>
        <dbReference type="SAM" id="MobiDB-lite"/>
    </source>
</evidence>
<feature type="region of interest" description="Disordered" evidence="1">
    <location>
        <begin position="276"/>
        <end position="295"/>
    </location>
</feature>
<name>A0ABD1DSK8_CULPP</name>
<reference evidence="3 4" key="1">
    <citation type="submission" date="2024-05" db="EMBL/GenBank/DDBJ databases">
        <title>Culex pipiens pipiens assembly and annotation.</title>
        <authorList>
            <person name="Alout H."/>
            <person name="Durand T."/>
        </authorList>
    </citation>
    <scope>NUCLEOTIDE SEQUENCE [LARGE SCALE GENOMIC DNA]</scope>
    <source>
        <strain evidence="3">HA-2024</strain>
        <tissue evidence="3">Whole body</tissue>
    </source>
</reference>
<feature type="region of interest" description="Disordered" evidence="1">
    <location>
        <begin position="520"/>
        <end position="572"/>
    </location>
</feature>
<dbReference type="CDD" id="cd00104">
    <property type="entry name" value="KAZAL_FS"/>
    <property type="match status" value="1"/>
</dbReference>
<dbReference type="Proteomes" id="UP001562425">
    <property type="component" value="Unassembled WGS sequence"/>
</dbReference>
<keyword evidence="4" id="KW-1185">Reference proteome</keyword>
<organism evidence="3 4">
    <name type="scientific">Culex pipiens pipiens</name>
    <name type="common">Northern house mosquito</name>
    <dbReference type="NCBI Taxonomy" id="38569"/>
    <lineage>
        <taxon>Eukaryota</taxon>
        <taxon>Metazoa</taxon>
        <taxon>Ecdysozoa</taxon>
        <taxon>Arthropoda</taxon>
        <taxon>Hexapoda</taxon>
        <taxon>Insecta</taxon>
        <taxon>Pterygota</taxon>
        <taxon>Neoptera</taxon>
        <taxon>Endopterygota</taxon>
        <taxon>Diptera</taxon>
        <taxon>Nematocera</taxon>
        <taxon>Culicoidea</taxon>
        <taxon>Culicidae</taxon>
        <taxon>Culicinae</taxon>
        <taxon>Culicini</taxon>
        <taxon>Culex</taxon>
        <taxon>Culex</taxon>
    </lineage>
</organism>
<dbReference type="AlphaFoldDB" id="A0ABD1DSK8"/>
<proteinExistence type="predicted"/>
<keyword evidence="2" id="KW-0732">Signal</keyword>
<evidence type="ECO:0000313" key="4">
    <source>
        <dbReference type="Proteomes" id="UP001562425"/>
    </source>
</evidence>
<protein>
    <submittedName>
        <fullName evidence="3">Uncharacterized protein</fullName>
    </submittedName>
</protein>
<dbReference type="EMBL" id="JBEHCU010002561">
    <property type="protein sequence ID" value="KAL1402747.1"/>
    <property type="molecule type" value="Genomic_DNA"/>
</dbReference>
<evidence type="ECO:0000313" key="3">
    <source>
        <dbReference type="EMBL" id="KAL1402747.1"/>
    </source>
</evidence>
<dbReference type="Gene3D" id="3.30.60.30">
    <property type="match status" value="1"/>
</dbReference>
<dbReference type="InterPro" id="IPR036058">
    <property type="entry name" value="Kazal_dom_sf"/>
</dbReference>
<dbReference type="SUPFAM" id="SSF100895">
    <property type="entry name" value="Kazal-type serine protease inhibitors"/>
    <property type="match status" value="1"/>
</dbReference>
<accession>A0ABD1DSK8</accession>
<comment type="caution">
    <text evidence="3">The sequence shown here is derived from an EMBL/GenBank/DDBJ whole genome shotgun (WGS) entry which is preliminary data.</text>
</comment>
<sequence length="572" mass="62651">MPSHHLSIASLATLLLIFPHCITLHHLSERDVADQLSRMYRLLEMLSLQSQRAIRDTVCIVPVLEKPVCGSDGQTYGNRQLLECTALARKDVEKALVMSRMAAPRQEYGAPLPAQNMLPVSYGPPPAVPYQQLGVPSGPSITVKQHLLNALHHIVDAINVAPEDLLRQITSRRPEIAGKIQAIEALLRSLPAGRLKLLRDNPDVAAIMQQLGVRLPERSDVEITIPDKPDHIDEGPKQDLEVIVKPDGVDIVKPDEEVPSELEVTVKPNGVEIVIPEKPDHVDGGKKEESSEHNSVEIVVTDKPEEGSQKLQEADIVVTPHSVVIEIPNKPDHVNEGPVKTEVSSAVDEYDIPKGIEKLPLATVPDNQYEVPEVPAPINPKEPVVLEVTTELSETVEFEVTPSNLPTAQDVPVLPSDARPFLSNSFRKKLLQAVTKALRSYQQKLGLTTRLPPTQPPPKGKDEKLQELVQDTRSKIASMLKIIDKAAEDGKIPENLADEIDLNTPGILVQLSELEQLLGKDANEPEKALPTKPDGTTDWGKILHGRDPPTGTRAPKKGKPEVVKASDDGDEK</sequence>
<gene>
    <name evidence="3" type="ORF">pipiens_001832</name>
</gene>
<evidence type="ECO:0000256" key="2">
    <source>
        <dbReference type="SAM" id="SignalP"/>
    </source>
</evidence>
<feature type="compositionally biased region" description="Basic and acidic residues" evidence="1">
    <location>
        <begin position="558"/>
        <end position="572"/>
    </location>
</feature>
<feature type="chain" id="PRO_5044766707" evidence="2">
    <location>
        <begin position="24"/>
        <end position="572"/>
    </location>
</feature>
<feature type="signal peptide" evidence="2">
    <location>
        <begin position="1"/>
        <end position="23"/>
    </location>
</feature>